<comment type="caution">
    <text evidence="15">The sequence shown here is derived from an EMBL/GenBank/DDBJ whole genome shotgun (WGS) entry which is preliminary data.</text>
</comment>
<dbReference type="SUPFAM" id="SSF53223">
    <property type="entry name" value="Aminoacid dehydrogenase-like, N-terminal domain"/>
    <property type="match status" value="1"/>
</dbReference>
<comment type="caution">
    <text evidence="12">Lacks conserved residue(s) required for the propagation of feature annotation.</text>
</comment>
<keyword evidence="16" id="KW-1185">Reference proteome</keyword>
<protein>
    <recommendedName>
        <fullName evidence="12">Bifunctional protein FolD</fullName>
    </recommendedName>
    <domain>
        <recommendedName>
            <fullName evidence="12">Methylenetetrahydrofolate dehydrogenase</fullName>
            <ecNumber evidence="12">1.5.1.5</ecNumber>
        </recommendedName>
    </domain>
    <domain>
        <recommendedName>
            <fullName evidence="12">Methenyltetrahydrofolate cyclohydrolase</fullName>
            <ecNumber evidence="12">3.5.4.9</ecNumber>
        </recommendedName>
    </domain>
</protein>
<dbReference type="PANTHER" id="PTHR48099">
    <property type="entry name" value="C-1-TETRAHYDROFOLATE SYNTHASE, CYTOPLASMIC-RELATED"/>
    <property type="match status" value="1"/>
</dbReference>
<evidence type="ECO:0000256" key="12">
    <source>
        <dbReference type="HAMAP-Rule" id="MF_01576"/>
    </source>
</evidence>
<evidence type="ECO:0000256" key="3">
    <source>
        <dbReference type="ARBA" id="ARBA00022563"/>
    </source>
</evidence>
<dbReference type="GO" id="GO:0004488">
    <property type="term" value="F:methylenetetrahydrofolate dehydrogenase (NADP+) activity"/>
    <property type="evidence" value="ECO:0007669"/>
    <property type="project" value="UniProtKB-UniRule"/>
</dbReference>
<organism evidence="15 16">
    <name type="scientific">Companilactobacillus nodensis DSM 19682 = JCM 14932 = NBRC 107160</name>
    <dbReference type="NCBI Taxonomy" id="1423775"/>
    <lineage>
        <taxon>Bacteria</taxon>
        <taxon>Bacillati</taxon>
        <taxon>Bacillota</taxon>
        <taxon>Bacilli</taxon>
        <taxon>Lactobacillales</taxon>
        <taxon>Lactobacillaceae</taxon>
        <taxon>Companilactobacillus</taxon>
    </lineage>
</organism>
<dbReference type="InterPro" id="IPR020867">
    <property type="entry name" value="THF_DH/CycHdrlase_CS"/>
</dbReference>
<keyword evidence="4 12" id="KW-0028">Amino-acid biosynthesis</keyword>
<dbReference type="UniPathway" id="UPA00193"/>
<dbReference type="PANTHER" id="PTHR48099:SF5">
    <property type="entry name" value="C-1-TETRAHYDROFOLATE SYNTHASE, CYTOPLASMIC"/>
    <property type="match status" value="1"/>
</dbReference>
<dbReference type="eggNOG" id="COG0190">
    <property type="taxonomic scope" value="Bacteria"/>
</dbReference>
<keyword evidence="9 12" id="KW-0368">Histidine biosynthesis</keyword>
<evidence type="ECO:0000313" key="15">
    <source>
        <dbReference type="EMBL" id="KRK79969.1"/>
    </source>
</evidence>
<keyword evidence="7 12" id="KW-0521">NADP</keyword>
<proteinExistence type="inferred from homology"/>
<comment type="pathway">
    <text evidence="1 12">One-carbon metabolism; tetrahydrofolate interconversion.</text>
</comment>
<dbReference type="PROSITE" id="PS00767">
    <property type="entry name" value="THF_DHG_CYH_2"/>
    <property type="match status" value="1"/>
</dbReference>
<dbReference type="EC" id="3.5.4.9" evidence="12"/>
<dbReference type="FunFam" id="3.40.50.720:FF:000094">
    <property type="entry name" value="Bifunctional protein FolD"/>
    <property type="match status" value="1"/>
</dbReference>
<sequence>MKLLDGKAVASALDESMGKRVASLKEQNITPGLAVILVGNNGASSVYVRNKKRRAEKLGFNFQLIHYEETVTETEILNKIDELNHDDNIDGFIVQLPLPDQIDEEKVIQAIDPKKDVDGFSPINVGNLWIGDSTIKPATADGIIKMLDYYNVRLKGKNAVVIGRSNIVGKPVAALLLERNATVTIAHIFTKDLPSIASRADVLVVAIGDPKFIDSKYIKEGAVVVDVGMNHDENGKLCGDVDFEDVKDKVSMISPVPGGVGPMTITSLMDMTIVLAEERAKRINGSKG</sequence>
<dbReference type="Pfam" id="PF02882">
    <property type="entry name" value="THF_DHG_CYH_C"/>
    <property type="match status" value="1"/>
</dbReference>
<evidence type="ECO:0000256" key="7">
    <source>
        <dbReference type="ARBA" id="ARBA00022857"/>
    </source>
</evidence>
<feature type="domain" description="Tetrahydrofolate dehydrogenase/cyclohydrolase catalytic" evidence="13">
    <location>
        <begin position="4"/>
        <end position="118"/>
    </location>
</feature>
<comment type="function">
    <text evidence="12">Catalyzes the oxidation of 5,10-methylenetetrahydrofolate to 5,10-methenyltetrahydrofolate and then the hydrolysis of 5,10-methenyltetrahydrofolate to 10-formyltetrahydrofolate.</text>
</comment>
<dbReference type="GO" id="GO:0006164">
    <property type="term" value="P:purine nucleotide biosynthetic process"/>
    <property type="evidence" value="ECO:0007669"/>
    <property type="project" value="UniProtKB-KW"/>
</dbReference>
<evidence type="ECO:0000259" key="14">
    <source>
        <dbReference type="Pfam" id="PF02882"/>
    </source>
</evidence>
<dbReference type="InterPro" id="IPR046346">
    <property type="entry name" value="Aminoacid_DH-like_N_sf"/>
</dbReference>
<dbReference type="FunFam" id="3.40.50.10860:FF:000005">
    <property type="entry name" value="C-1-tetrahydrofolate synthase, cytoplasmic, putative"/>
    <property type="match status" value="1"/>
</dbReference>
<dbReference type="CDD" id="cd01080">
    <property type="entry name" value="NAD_bind_m-THF_DH_Cyclohyd"/>
    <property type="match status" value="1"/>
</dbReference>
<keyword evidence="5 12" id="KW-0658">Purine biosynthesis</keyword>
<dbReference type="RefSeq" id="WP_025024028.1">
    <property type="nucleotide sequence ID" value="NZ_AZDZ01000009.1"/>
</dbReference>
<dbReference type="HAMAP" id="MF_01576">
    <property type="entry name" value="THF_DHG_CYH"/>
    <property type="match status" value="1"/>
</dbReference>
<comment type="catalytic activity">
    <reaction evidence="12">
        <text>(6R)-5,10-methenyltetrahydrofolate + H2O = (6R)-10-formyltetrahydrofolate + H(+)</text>
        <dbReference type="Rhea" id="RHEA:23700"/>
        <dbReference type="ChEBI" id="CHEBI:15377"/>
        <dbReference type="ChEBI" id="CHEBI:15378"/>
        <dbReference type="ChEBI" id="CHEBI:57455"/>
        <dbReference type="ChEBI" id="CHEBI:195366"/>
        <dbReference type="EC" id="3.5.4.9"/>
    </reaction>
</comment>
<feature type="domain" description="Tetrahydrofolate dehydrogenase/cyclohydrolase NAD(P)-binding" evidence="14">
    <location>
        <begin position="137"/>
        <end position="278"/>
    </location>
</feature>
<dbReference type="InterPro" id="IPR036291">
    <property type="entry name" value="NAD(P)-bd_dom_sf"/>
</dbReference>
<dbReference type="GO" id="GO:0035999">
    <property type="term" value="P:tetrahydrofolate interconversion"/>
    <property type="evidence" value="ECO:0007669"/>
    <property type="project" value="UniProtKB-UniRule"/>
</dbReference>
<dbReference type="EMBL" id="AZDZ01000009">
    <property type="protein sequence ID" value="KRK79969.1"/>
    <property type="molecule type" value="Genomic_DNA"/>
</dbReference>
<dbReference type="AlphaFoldDB" id="A0A0R1KHK5"/>
<gene>
    <name evidence="12" type="primary">folD</name>
    <name evidence="15" type="ORF">FD03_GL000145</name>
</gene>
<dbReference type="Gene3D" id="3.40.50.10860">
    <property type="entry name" value="Leucine Dehydrogenase, chain A, domain 1"/>
    <property type="match status" value="1"/>
</dbReference>
<keyword evidence="10 12" id="KW-0486">Methionine biosynthesis</keyword>
<comment type="similarity">
    <text evidence="12">Belongs to the tetrahydrofolate dehydrogenase/cyclohydrolase family.</text>
</comment>
<dbReference type="InterPro" id="IPR020630">
    <property type="entry name" value="THF_DH/CycHdrlase_cat_dom"/>
</dbReference>
<evidence type="ECO:0000259" key="13">
    <source>
        <dbReference type="Pfam" id="PF00763"/>
    </source>
</evidence>
<dbReference type="SUPFAM" id="SSF51735">
    <property type="entry name" value="NAD(P)-binding Rossmann-fold domains"/>
    <property type="match status" value="1"/>
</dbReference>
<evidence type="ECO:0000256" key="6">
    <source>
        <dbReference type="ARBA" id="ARBA00022801"/>
    </source>
</evidence>
<dbReference type="GO" id="GO:0000105">
    <property type="term" value="P:L-histidine biosynthetic process"/>
    <property type="evidence" value="ECO:0007669"/>
    <property type="project" value="UniProtKB-KW"/>
</dbReference>
<keyword evidence="6 12" id="KW-0378">Hydrolase</keyword>
<feature type="binding site" evidence="12">
    <location>
        <position position="188"/>
    </location>
    <ligand>
        <name>NADP(+)</name>
        <dbReference type="ChEBI" id="CHEBI:58349"/>
    </ligand>
</feature>
<evidence type="ECO:0000256" key="10">
    <source>
        <dbReference type="ARBA" id="ARBA00023167"/>
    </source>
</evidence>
<dbReference type="EC" id="1.5.1.5" evidence="12"/>
<keyword evidence="8 12" id="KW-0560">Oxidoreductase</keyword>
<comment type="catalytic activity">
    <reaction evidence="12">
        <text>(6R)-5,10-methylene-5,6,7,8-tetrahydrofolate + NADP(+) = (6R)-5,10-methenyltetrahydrofolate + NADPH</text>
        <dbReference type="Rhea" id="RHEA:22812"/>
        <dbReference type="ChEBI" id="CHEBI:15636"/>
        <dbReference type="ChEBI" id="CHEBI:57455"/>
        <dbReference type="ChEBI" id="CHEBI:57783"/>
        <dbReference type="ChEBI" id="CHEBI:58349"/>
        <dbReference type="EC" id="1.5.1.5"/>
    </reaction>
</comment>
<evidence type="ECO:0000256" key="4">
    <source>
        <dbReference type="ARBA" id="ARBA00022605"/>
    </source>
</evidence>
<dbReference type="GO" id="GO:0009086">
    <property type="term" value="P:methionine biosynthetic process"/>
    <property type="evidence" value="ECO:0007669"/>
    <property type="project" value="UniProtKB-KW"/>
</dbReference>
<evidence type="ECO:0000313" key="16">
    <source>
        <dbReference type="Proteomes" id="UP000051248"/>
    </source>
</evidence>
<dbReference type="PATRIC" id="fig|1423775.4.peg.149"/>
<keyword evidence="11 12" id="KW-0511">Multifunctional enzyme</keyword>
<evidence type="ECO:0000256" key="9">
    <source>
        <dbReference type="ARBA" id="ARBA00023102"/>
    </source>
</evidence>
<dbReference type="PROSITE" id="PS00766">
    <property type="entry name" value="THF_DHG_CYH_1"/>
    <property type="match status" value="1"/>
</dbReference>
<dbReference type="STRING" id="1423775.FD03_GL000145"/>
<dbReference type="Gene3D" id="3.40.50.720">
    <property type="entry name" value="NAD(P)-binding Rossmann-like Domain"/>
    <property type="match status" value="1"/>
</dbReference>
<feature type="binding site" evidence="12">
    <location>
        <begin position="163"/>
        <end position="165"/>
    </location>
    <ligand>
        <name>NADP(+)</name>
        <dbReference type="ChEBI" id="CHEBI:58349"/>
    </ligand>
</feature>
<evidence type="ECO:0000256" key="5">
    <source>
        <dbReference type="ARBA" id="ARBA00022755"/>
    </source>
</evidence>
<accession>A0A0R1KHK5</accession>
<dbReference type="InterPro" id="IPR020631">
    <property type="entry name" value="THF_DH/CycHdrlase_NAD-bd_dom"/>
</dbReference>
<evidence type="ECO:0000256" key="11">
    <source>
        <dbReference type="ARBA" id="ARBA00023268"/>
    </source>
</evidence>
<evidence type="ECO:0000256" key="8">
    <source>
        <dbReference type="ARBA" id="ARBA00023002"/>
    </source>
</evidence>
<dbReference type="GO" id="GO:0004477">
    <property type="term" value="F:methenyltetrahydrofolate cyclohydrolase activity"/>
    <property type="evidence" value="ECO:0007669"/>
    <property type="project" value="UniProtKB-UniRule"/>
</dbReference>
<comment type="subunit">
    <text evidence="2 12">Homodimer.</text>
</comment>
<name>A0A0R1KHK5_9LACO</name>
<evidence type="ECO:0000256" key="2">
    <source>
        <dbReference type="ARBA" id="ARBA00011738"/>
    </source>
</evidence>
<dbReference type="PRINTS" id="PR00085">
    <property type="entry name" value="THFDHDRGNASE"/>
</dbReference>
<dbReference type="GO" id="GO:0005829">
    <property type="term" value="C:cytosol"/>
    <property type="evidence" value="ECO:0007669"/>
    <property type="project" value="TreeGrafter"/>
</dbReference>
<keyword evidence="3 12" id="KW-0554">One-carbon metabolism</keyword>
<dbReference type="OrthoDB" id="9803580at2"/>
<dbReference type="Pfam" id="PF00763">
    <property type="entry name" value="THF_DHG_CYH"/>
    <property type="match status" value="1"/>
</dbReference>
<dbReference type="Proteomes" id="UP000051248">
    <property type="component" value="Unassembled WGS sequence"/>
</dbReference>
<evidence type="ECO:0000256" key="1">
    <source>
        <dbReference type="ARBA" id="ARBA00004777"/>
    </source>
</evidence>
<reference evidence="15 16" key="1">
    <citation type="journal article" date="2015" name="Genome Announc.">
        <title>Expanding the biotechnology potential of lactobacilli through comparative genomics of 213 strains and associated genera.</title>
        <authorList>
            <person name="Sun Z."/>
            <person name="Harris H.M."/>
            <person name="McCann A."/>
            <person name="Guo C."/>
            <person name="Argimon S."/>
            <person name="Zhang W."/>
            <person name="Yang X."/>
            <person name="Jeffery I.B."/>
            <person name="Cooney J.C."/>
            <person name="Kagawa T.F."/>
            <person name="Liu W."/>
            <person name="Song Y."/>
            <person name="Salvetti E."/>
            <person name="Wrobel A."/>
            <person name="Rasinkangas P."/>
            <person name="Parkhill J."/>
            <person name="Rea M.C."/>
            <person name="O'Sullivan O."/>
            <person name="Ritari J."/>
            <person name="Douillard F.P."/>
            <person name="Paul Ross R."/>
            <person name="Yang R."/>
            <person name="Briner A.E."/>
            <person name="Felis G.E."/>
            <person name="de Vos W.M."/>
            <person name="Barrangou R."/>
            <person name="Klaenhammer T.R."/>
            <person name="Caufield P.W."/>
            <person name="Cui Y."/>
            <person name="Zhang H."/>
            <person name="O'Toole P.W."/>
        </authorList>
    </citation>
    <scope>NUCLEOTIDE SEQUENCE [LARGE SCALE GENOMIC DNA]</scope>
    <source>
        <strain evidence="15 16">DSM 19682</strain>
    </source>
</reference>
<dbReference type="InterPro" id="IPR000672">
    <property type="entry name" value="THF_DH/CycHdrlase"/>
</dbReference>